<organism evidence="1 2">
    <name type="scientific">Modicella reniformis</name>
    <dbReference type="NCBI Taxonomy" id="1440133"/>
    <lineage>
        <taxon>Eukaryota</taxon>
        <taxon>Fungi</taxon>
        <taxon>Fungi incertae sedis</taxon>
        <taxon>Mucoromycota</taxon>
        <taxon>Mortierellomycotina</taxon>
        <taxon>Mortierellomycetes</taxon>
        <taxon>Mortierellales</taxon>
        <taxon>Mortierellaceae</taxon>
        <taxon>Modicella</taxon>
    </lineage>
</organism>
<reference evidence="1" key="1">
    <citation type="journal article" date="2020" name="Fungal Divers.">
        <title>Resolving the Mortierellaceae phylogeny through synthesis of multi-gene phylogenetics and phylogenomics.</title>
        <authorList>
            <person name="Vandepol N."/>
            <person name="Liber J."/>
            <person name="Desiro A."/>
            <person name="Na H."/>
            <person name="Kennedy M."/>
            <person name="Barry K."/>
            <person name="Grigoriev I.V."/>
            <person name="Miller A.N."/>
            <person name="O'Donnell K."/>
            <person name="Stajich J.E."/>
            <person name="Bonito G."/>
        </authorList>
    </citation>
    <scope>NUCLEOTIDE SEQUENCE</scope>
    <source>
        <strain evidence="1">MES-2147</strain>
    </source>
</reference>
<name>A0A9P6ISN7_9FUNG</name>
<dbReference type="Proteomes" id="UP000749646">
    <property type="component" value="Unassembled WGS sequence"/>
</dbReference>
<evidence type="ECO:0000313" key="1">
    <source>
        <dbReference type="EMBL" id="KAF9945895.1"/>
    </source>
</evidence>
<proteinExistence type="predicted"/>
<sequence>MSACKMILVGLLDTHLGLVILSHRPRARLRHAVSTSSRDPSDRGLVCAQVRPHNLYTRLQKLVSTIKHQAFNPFIWHDIPWCQERQFLPKAIHRHTQLVIAFKADDSIKN</sequence>
<keyword evidence="2" id="KW-1185">Reference proteome</keyword>
<evidence type="ECO:0000313" key="2">
    <source>
        <dbReference type="Proteomes" id="UP000749646"/>
    </source>
</evidence>
<dbReference type="EMBL" id="JAAAHW010007886">
    <property type="protein sequence ID" value="KAF9945895.1"/>
    <property type="molecule type" value="Genomic_DNA"/>
</dbReference>
<accession>A0A9P6ISN7</accession>
<gene>
    <name evidence="1" type="ORF">BGZ65_010247</name>
</gene>
<protein>
    <submittedName>
        <fullName evidence="1">Uncharacterized protein</fullName>
    </submittedName>
</protein>
<dbReference type="OrthoDB" id="2407683at2759"/>
<dbReference type="AlphaFoldDB" id="A0A9P6ISN7"/>
<comment type="caution">
    <text evidence="1">The sequence shown here is derived from an EMBL/GenBank/DDBJ whole genome shotgun (WGS) entry which is preliminary data.</text>
</comment>
<feature type="non-terminal residue" evidence="1">
    <location>
        <position position="110"/>
    </location>
</feature>